<feature type="domain" description="Carboxypeptidase activation peptide" evidence="8">
    <location>
        <begin position="3"/>
        <end position="55"/>
    </location>
</feature>
<accession>A0A2G8JMK7</accession>
<evidence type="ECO:0000256" key="6">
    <source>
        <dbReference type="ARBA" id="ARBA00022833"/>
    </source>
</evidence>
<dbReference type="GO" id="GO:0006508">
    <property type="term" value="P:proteolysis"/>
    <property type="evidence" value="ECO:0007669"/>
    <property type="project" value="UniProtKB-KW"/>
</dbReference>
<evidence type="ECO:0000256" key="3">
    <source>
        <dbReference type="ARBA" id="ARBA00022670"/>
    </source>
</evidence>
<dbReference type="Gene3D" id="3.40.630.10">
    <property type="entry name" value="Zn peptidases"/>
    <property type="match status" value="1"/>
</dbReference>
<name>A0A2G8JMK7_STIJA</name>
<evidence type="ECO:0000256" key="2">
    <source>
        <dbReference type="ARBA" id="ARBA00022645"/>
    </source>
</evidence>
<dbReference type="SUPFAM" id="SSF53187">
    <property type="entry name" value="Zn-dependent exopeptidases"/>
    <property type="match status" value="1"/>
</dbReference>
<protein>
    <submittedName>
        <fullName evidence="9">Putative carboxypeptidase B</fullName>
    </submittedName>
</protein>
<keyword evidence="4" id="KW-0479">Metal-binding</keyword>
<comment type="similarity">
    <text evidence="1">Belongs to the peptidase M14 family.</text>
</comment>
<dbReference type="AlphaFoldDB" id="A0A2G8JMK7"/>
<evidence type="ECO:0000313" key="10">
    <source>
        <dbReference type="Proteomes" id="UP000230750"/>
    </source>
</evidence>
<keyword evidence="6" id="KW-0862">Zinc</keyword>
<keyword evidence="7" id="KW-0482">Metalloprotease</keyword>
<feature type="non-terminal residue" evidence="9">
    <location>
        <position position="112"/>
    </location>
</feature>
<reference evidence="9 10" key="1">
    <citation type="journal article" date="2017" name="PLoS Biol.">
        <title>The sea cucumber genome provides insights into morphological evolution and visceral regeneration.</title>
        <authorList>
            <person name="Zhang X."/>
            <person name="Sun L."/>
            <person name="Yuan J."/>
            <person name="Sun Y."/>
            <person name="Gao Y."/>
            <person name="Zhang L."/>
            <person name="Li S."/>
            <person name="Dai H."/>
            <person name="Hamel J.F."/>
            <person name="Liu C."/>
            <person name="Yu Y."/>
            <person name="Liu S."/>
            <person name="Lin W."/>
            <person name="Guo K."/>
            <person name="Jin S."/>
            <person name="Xu P."/>
            <person name="Storey K.B."/>
            <person name="Huan P."/>
            <person name="Zhang T."/>
            <person name="Zhou Y."/>
            <person name="Zhang J."/>
            <person name="Lin C."/>
            <person name="Li X."/>
            <person name="Xing L."/>
            <person name="Huo D."/>
            <person name="Sun M."/>
            <person name="Wang L."/>
            <person name="Mercier A."/>
            <person name="Li F."/>
            <person name="Yang H."/>
            <person name="Xiang J."/>
        </authorList>
    </citation>
    <scope>NUCLEOTIDE SEQUENCE [LARGE SCALE GENOMIC DNA]</scope>
    <source>
        <strain evidence="9">Shaxun</strain>
        <tissue evidence="9">Muscle</tissue>
    </source>
</reference>
<dbReference type="STRING" id="307972.A0A2G8JMK7"/>
<organism evidence="9 10">
    <name type="scientific">Stichopus japonicus</name>
    <name type="common">Sea cucumber</name>
    <dbReference type="NCBI Taxonomy" id="307972"/>
    <lineage>
        <taxon>Eukaryota</taxon>
        <taxon>Metazoa</taxon>
        <taxon>Echinodermata</taxon>
        <taxon>Eleutherozoa</taxon>
        <taxon>Echinozoa</taxon>
        <taxon>Holothuroidea</taxon>
        <taxon>Aspidochirotacea</taxon>
        <taxon>Aspidochirotida</taxon>
        <taxon>Stichopodidae</taxon>
        <taxon>Apostichopus</taxon>
    </lineage>
</organism>
<evidence type="ECO:0000313" key="9">
    <source>
        <dbReference type="EMBL" id="PIK36958.1"/>
    </source>
</evidence>
<evidence type="ECO:0000256" key="1">
    <source>
        <dbReference type="ARBA" id="ARBA00005988"/>
    </source>
</evidence>
<evidence type="ECO:0000256" key="5">
    <source>
        <dbReference type="ARBA" id="ARBA00022801"/>
    </source>
</evidence>
<keyword evidence="5" id="KW-0378">Hydrolase</keyword>
<evidence type="ECO:0000256" key="7">
    <source>
        <dbReference type="ARBA" id="ARBA00023049"/>
    </source>
</evidence>
<dbReference type="GO" id="GO:0046872">
    <property type="term" value="F:metal ion binding"/>
    <property type="evidence" value="ECO:0007669"/>
    <property type="project" value="UniProtKB-KW"/>
</dbReference>
<evidence type="ECO:0000259" key="8">
    <source>
        <dbReference type="Pfam" id="PF02244"/>
    </source>
</evidence>
<dbReference type="Gene3D" id="3.30.70.340">
    <property type="entry name" value="Metallocarboxypeptidase-like"/>
    <property type="match status" value="1"/>
</dbReference>
<dbReference type="InterPro" id="IPR036990">
    <property type="entry name" value="M14A-like_propep"/>
</dbReference>
<sequence>MLHEVDFWQATRSLDRTWDIMVPSVLVSDIEEFLNANGLSFRVGIEDVQELLDSQVQKRELAISSTADFNYDVFHSYQEIRDWVYDFAMEHSDLIEVQDVAFSYEGRAIALM</sequence>
<dbReference type="Proteomes" id="UP000230750">
    <property type="component" value="Unassembled WGS sequence"/>
</dbReference>
<gene>
    <name evidence="9" type="ORF">BSL78_26211</name>
</gene>
<dbReference type="GO" id="GO:0005615">
    <property type="term" value="C:extracellular space"/>
    <property type="evidence" value="ECO:0007669"/>
    <property type="project" value="TreeGrafter"/>
</dbReference>
<dbReference type="EMBL" id="MRZV01001587">
    <property type="protein sequence ID" value="PIK36958.1"/>
    <property type="molecule type" value="Genomic_DNA"/>
</dbReference>
<keyword evidence="3" id="KW-0645">Protease</keyword>
<dbReference type="PANTHER" id="PTHR11705">
    <property type="entry name" value="PROTEASE FAMILY M14 CARBOXYPEPTIDASE A,B"/>
    <property type="match status" value="1"/>
</dbReference>
<dbReference type="InterPro" id="IPR003146">
    <property type="entry name" value="M14A_act_pep"/>
</dbReference>
<keyword evidence="10" id="KW-1185">Reference proteome</keyword>
<proteinExistence type="inferred from homology"/>
<dbReference type="Pfam" id="PF02244">
    <property type="entry name" value="Propep_M14"/>
    <property type="match status" value="1"/>
</dbReference>
<dbReference type="OrthoDB" id="3626597at2759"/>
<dbReference type="SUPFAM" id="SSF54897">
    <property type="entry name" value="Protease propeptides/inhibitors"/>
    <property type="match status" value="1"/>
</dbReference>
<evidence type="ECO:0000256" key="4">
    <source>
        <dbReference type="ARBA" id="ARBA00022723"/>
    </source>
</evidence>
<dbReference type="GO" id="GO:0004181">
    <property type="term" value="F:metallocarboxypeptidase activity"/>
    <property type="evidence" value="ECO:0007669"/>
    <property type="project" value="TreeGrafter"/>
</dbReference>
<comment type="caution">
    <text evidence="9">The sequence shown here is derived from an EMBL/GenBank/DDBJ whole genome shotgun (WGS) entry which is preliminary data.</text>
</comment>
<dbReference type="PANTHER" id="PTHR11705:SF143">
    <property type="entry name" value="SLL0236 PROTEIN"/>
    <property type="match status" value="1"/>
</dbReference>
<keyword evidence="2 9" id="KW-0121">Carboxypeptidase</keyword>